<keyword evidence="2" id="KW-0521">NADP</keyword>
<evidence type="ECO:0000256" key="3">
    <source>
        <dbReference type="ARBA" id="ARBA00023002"/>
    </source>
</evidence>
<name>A0A139ITI3_9PEZI</name>
<evidence type="ECO:0000256" key="1">
    <source>
        <dbReference type="ARBA" id="ARBA00006484"/>
    </source>
</evidence>
<dbReference type="PANTHER" id="PTHR43180:SF31">
    <property type="entry name" value="CHAIN DEHYDROGENASE_REDUCTASE, PUTATIVE (AFU_ORTHOLOGUE AFUA_2G16570)-RELATED"/>
    <property type="match status" value="1"/>
</dbReference>
<dbReference type="Proteomes" id="UP000073492">
    <property type="component" value="Unassembled WGS sequence"/>
</dbReference>
<dbReference type="InterPro" id="IPR036291">
    <property type="entry name" value="NAD(P)-bd_dom_sf"/>
</dbReference>
<evidence type="ECO:0000313" key="4">
    <source>
        <dbReference type="EMBL" id="KXT17960.1"/>
    </source>
</evidence>
<proteinExistence type="inferred from homology"/>
<keyword evidence="5" id="KW-1185">Reference proteome</keyword>
<reference evidence="4 5" key="1">
    <citation type="submission" date="2015-07" db="EMBL/GenBank/DDBJ databases">
        <title>Comparative genomics of the Sigatoka disease complex on banana suggests a link between parallel evolutionary changes in Pseudocercospora fijiensis and Pseudocercospora eumusae and increased virulence on the banana host.</title>
        <authorList>
            <person name="Chang T.-C."/>
            <person name="Salvucci A."/>
            <person name="Crous P.W."/>
            <person name="Stergiopoulos I."/>
        </authorList>
    </citation>
    <scope>NUCLEOTIDE SEQUENCE [LARGE SCALE GENOMIC DNA]</scope>
    <source>
        <strain evidence="4 5">CBS 116634</strain>
    </source>
</reference>
<sequence length="308" mass="33724">MAPNREFTKDEVIPGDAGYDASQLQGKSVVLTGGASGLGEQFVRSFVEAGAYVTFGDLAEDRGKALADELGAAKAAFVPSDVTKWADQLRLFKTALQNSPSKSIDIVVANAGISGSDDVFLQAETDDGDPIEPSLNVVKVNFIGVLYTVKLALFYLAKQPEGEDRDRCIIMTGSLASYLDQSGSPQYNASKWGVRGLMHSIRQTGPDKGIRINMVAPWFVDTRIMSDEIKSFVRGRGIEFCNIEDGGALVCHFAADRSINGRALLLIPRSVNKRGYIDAEHDDWNDDDFLTEWQNTGRKNKFRMLDAK</sequence>
<dbReference type="PROSITE" id="PS00061">
    <property type="entry name" value="ADH_SHORT"/>
    <property type="match status" value="1"/>
</dbReference>
<protein>
    <recommendedName>
        <fullName evidence="6">5'-hydroxyaverantin dehydrogenase</fullName>
    </recommendedName>
</protein>
<organism evidence="4 5">
    <name type="scientific">Pseudocercospora musae</name>
    <dbReference type="NCBI Taxonomy" id="113226"/>
    <lineage>
        <taxon>Eukaryota</taxon>
        <taxon>Fungi</taxon>
        <taxon>Dikarya</taxon>
        <taxon>Ascomycota</taxon>
        <taxon>Pezizomycotina</taxon>
        <taxon>Dothideomycetes</taxon>
        <taxon>Dothideomycetidae</taxon>
        <taxon>Mycosphaerellales</taxon>
        <taxon>Mycosphaerellaceae</taxon>
        <taxon>Pseudocercospora</taxon>
    </lineage>
</organism>
<comment type="similarity">
    <text evidence="1">Belongs to the short-chain dehydrogenases/reductases (SDR) family.</text>
</comment>
<dbReference type="EMBL" id="LFZO01000012">
    <property type="protein sequence ID" value="KXT17960.1"/>
    <property type="molecule type" value="Genomic_DNA"/>
</dbReference>
<accession>A0A139ITI3</accession>
<evidence type="ECO:0008006" key="6">
    <source>
        <dbReference type="Google" id="ProtNLM"/>
    </source>
</evidence>
<dbReference type="InterPro" id="IPR002347">
    <property type="entry name" value="SDR_fam"/>
</dbReference>
<dbReference type="GO" id="GO:0016491">
    <property type="term" value="F:oxidoreductase activity"/>
    <property type="evidence" value="ECO:0007669"/>
    <property type="project" value="UniProtKB-KW"/>
</dbReference>
<dbReference type="Pfam" id="PF00106">
    <property type="entry name" value="adh_short"/>
    <property type="match status" value="1"/>
</dbReference>
<dbReference type="Gene3D" id="3.40.50.720">
    <property type="entry name" value="NAD(P)-binding Rossmann-like Domain"/>
    <property type="match status" value="1"/>
</dbReference>
<dbReference type="InterPro" id="IPR020904">
    <property type="entry name" value="Sc_DH/Rdtase_CS"/>
</dbReference>
<comment type="caution">
    <text evidence="4">The sequence shown here is derived from an EMBL/GenBank/DDBJ whole genome shotgun (WGS) entry which is preliminary data.</text>
</comment>
<dbReference type="AlphaFoldDB" id="A0A139ITI3"/>
<dbReference type="PRINTS" id="PR00081">
    <property type="entry name" value="GDHRDH"/>
</dbReference>
<keyword evidence="3" id="KW-0560">Oxidoreductase</keyword>
<gene>
    <name evidence="4" type="ORF">AC579_9584</name>
</gene>
<evidence type="ECO:0000313" key="5">
    <source>
        <dbReference type="Proteomes" id="UP000073492"/>
    </source>
</evidence>
<dbReference type="OrthoDB" id="5371740at2759"/>
<dbReference type="SUPFAM" id="SSF51735">
    <property type="entry name" value="NAD(P)-binding Rossmann-fold domains"/>
    <property type="match status" value="1"/>
</dbReference>
<dbReference type="PANTHER" id="PTHR43180">
    <property type="entry name" value="3-OXOACYL-(ACYL-CARRIER-PROTEIN) REDUCTASE (AFU_ORTHOLOGUE AFUA_6G11210)"/>
    <property type="match status" value="1"/>
</dbReference>
<dbReference type="STRING" id="113226.A0A139ITI3"/>
<evidence type="ECO:0000256" key="2">
    <source>
        <dbReference type="ARBA" id="ARBA00022857"/>
    </source>
</evidence>